<dbReference type="EMBL" id="VSSR01000008">
    <property type="protein sequence ID" value="TYL87472.1"/>
    <property type="molecule type" value="Genomic_DNA"/>
</dbReference>
<sequence>MTSRKEIEQLAAEISKQLADEGKLIEAGWAGYRMLVLPPDAPSIQVEECRLAFMAGSQHLFSSIMTILDPGEQETEADLRKMDLIDKELRAFGREMELKITHATGSA</sequence>
<organism evidence="1 2">
    <name type="scientific">Bradyrhizobium cytisi</name>
    <dbReference type="NCBI Taxonomy" id="515489"/>
    <lineage>
        <taxon>Bacteria</taxon>
        <taxon>Pseudomonadati</taxon>
        <taxon>Pseudomonadota</taxon>
        <taxon>Alphaproteobacteria</taxon>
        <taxon>Hyphomicrobiales</taxon>
        <taxon>Nitrobacteraceae</taxon>
        <taxon>Bradyrhizobium</taxon>
    </lineage>
</organism>
<reference evidence="1 2" key="1">
    <citation type="submission" date="2019-08" db="EMBL/GenBank/DDBJ databases">
        <title>Bradyrhizobium hipponensis sp. nov., a rhizobium isolated from a Lupinus angustifolius root nodule in Tunisia.</title>
        <authorList>
            <person name="Off K."/>
            <person name="Rejili M."/>
            <person name="Mars M."/>
            <person name="Brachmann A."/>
            <person name="Marin M."/>
        </authorList>
    </citation>
    <scope>NUCLEOTIDE SEQUENCE [LARGE SCALE GENOMIC DNA]</scope>
    <source>
        <strain evidence="1 2">CTAW11</strain>
    </source>
</reference>
<evidence type="ECO:0000313" key="1">
    <source>
        <dbReference type="EMBL" id="TYL87472.1"/>
    </source>
</evidence>
<keyword evidence="2" id="KW-1185">Reference proteome</keyword>
<gene>
    <name evidence="1" type="ORF">FXB38_04985</name>
</gene>
<dbReference type="RefSeq" id="WP_148749649.1">
    <property type="nucleotide sequence ID" value="NZ_VSSR01000008.1"/>
</dbReference>
<accession>A0A5S4X0Q1</accession>
<name>A0A5S4X0Q1_9BRAD</name>
<dbReference type="AlphaFoldDB" id="A0A5S4X0Q1"/>
<proteinExistence type="predicted"/>
<dbReference type="Proteomes" id="UP000324853">
    <property type="component" value="Unassembled WGS sequence"/>
</dbReference>
<evidence type="ECO:0000313" key="2">
    <source>
        <dbReference type="Proteomes" id="UP000324853"/>
    </source>
</evidence>
<protein>
    <submittedName>
        <fullName evidence="1">Uncharacterized protein</fullName>
    </submittedName>
</protein>
<comment type="caution">
    <text evidence="1">The sequence shown here is derived from an EMBL/GenBank/DDBJ whole genome shotgun (WGS) entry which is preliminary data.</text>
</comment>
<dbReference type="OrthoDB" id="8241481at2"/>